<protein>
    <submittedName>
        <fullName evidence="7">Urea ABC transporter ATP-binding protein</fullName>
    </submittedName>
</protein>
<reference evidence="7 8" key="1">
    <citation type="journal article" date="2015" name="G3 (Bethesda)">
        <title>Insights into Ongoing Evolution of the Hexachlorocyclohexane Catabolic Pathway from Comparative Genomics of Ten Sphingomonadaceae Strains.</title>
        <authorList>
            <person name="Pearce S.L."/>
            <person name="Oakeshott J.G."/>
            <person name="Pandey G."/>
        </authorList>
    </citation>
    <scope>NUCLEOTIDE SEQUENCE [LARGE SCALE GENOMIC DNA]</scope>
    <source>
        <strain evidence="7 8">LL01</strain>
    </source>
</reference>
<dbReference type="SMART" id="SM00382">
    <property type="entry name" value="AAA"/>
    <property type="match status" value="1"/>
</dbReference>
<dbReference type="InterPro" id="IPR017780">
    <property type="entry name" value="ABC_transptr_urea_ATP-bd_UrtE"/>
</dbReference>
<evidence type="ECO:0000256" key="5">
    <source>
        <dbReference type="ARBA" id="ARBA00022970"/>
    </source>
</evidence>
<evidence type="ECO:0000313" key="7">
    <source>
        <dbReference type="EMBL" id="KMS57445.1"/>
    </source>
</evidence>
<dbReference type="PROSITE" id="PS50893">
    <property type="entry name" value="ABC_TRANSPORTER_2"/>
    <property type="match status" value="1"/>
</dbReference>
<evidence type="ECO:0000256" key="3">
    <source>
        <dbReference type="ARBA" id="ARBA00022741"/>
    </source>
</evidence>
<dbReference type="AlphaFoldDB" id="A0A0J8ASZ6"/>
<dbReference type="RefSeq" id="WP_066600910.1">
    <property type="nucleotide sequence ID" value="NZ_KQ130434.1"/>
</dbReference>
<proteinExistence type="inferred from homology"/>
<evidence type="ECO:0000256" key="4">
    <source>
        <dbReference type="ARBA" id="ARBA00022840"/>
    </source>
</evidence>
<comment type="caution">
    <text evidence="7">The sequence shown here is derived from an EMBL/GenBank/DDBJ whole genome shotgun (WGS) entry which is preliminary data.</text>
</comment>
<dbReference type="Gene3D" id="3.40.50.300">
    <property type="entry name" value="P-loop containing nucleotide triphosphate hydrolases"/>
    <property type="match status" value="1"/>
</dbReference>
<dbReference type="Pfam" id="PF00005">
    <property type="entry name" value="ABC_tran"/>
    <property type="match status" value="1"/>
</dbReference>
<dbReference type="NCBIfam" id="TIGR03410">
    <property type="entry name" value="urea_trans_UrtE"/>
    <property type="match status" value="1"/>
</dbReference>
<dbReference type="GO" id="GO:0015807">
    <property type="term" value="P:L-amino acid transport"/>
    <property type="evidence" value="ECO:0007669"/>
    <property type="project" value="TreeGrafter"/>
</dbReference>
<dbReference type="InterPro" id="IPR003439">
    <property type="entry name" value="ABC_transporter-like_ATP-bd"/>
</dbReference>
<feature type="domain" description="ABC transporter" evidence="6">
    <location>
        <begin position="6"/>
        <end position="238"/>
    </location>
</feature>
<comment type="similarity">
    <text evidence="1">Belongs to the ABC transporter superfamily.</text>
</comment>
<sequence>MSAPLIEIAALSSAYGQSQVLWDVDLTLERGQVMALIGRNGVGKTTLLHAIMGTHPTVGGTIRFDGQEIAKLPAHKRSRAGIGFVPQGRHVFPQLTVMENLETGRSALAGRGKGAAKVPQHIFDLFPKLYDIRGRAAGFLSGGEQQQLAIGRALAGEPSLLLLDEPTEGIQPNVVQQIEAALVHVRDELGMTVLVVEQYLDFVWRFADRYCAMQNGRIVRQGSIAEESAKDVAHLVQI</sequence>
<evidence type="ECO:0000259" key="6">
    <source>
        <dbReference type="PROSITE" id="PS50893"/>
    </source>
</evidence>
<dbReference type="STRING" id="1420583.V473_04285"/>
<dbReference type="InterPro" id="IPR003593">
    <property type="entry name" value="AAA+_ATPase"/>
</dbReference>
<dbReference type="GO" id="GO:0016887">
    <property type="term" value="F:ATP hydrolysis activity"/>
    <property type="evidence" value="ECO:0007669"/>
    <property type="project" value="InterPro"/>
</dbReference>
<keyword evidence="5" id="KW-0029">Amino-acid transport</keyword>
<dbReference type="InterPro" id="IPR027417">
    <property type="entry name" value="P-loop_NTPase"/>
</dbReference>
<dbReference type="CDD" id="cd03224">
    <property type="entry name" value="ABC_TM1139_LivF_branched"/>
    <property type="match status" value="1"/>
</dbReference>
<dbReference type="InterPro" id="IPR052156">
    <property type="entry name" value="BCAA_Transport_ATP-bd_LivF"/>
</dbReference>
<gene>
    <name evidence="7" type="ORF">V473_04285</name>
</gene>
<dbReference type="GO" id="GO:0005524">
    <property type="term" value="F:ATP binding"/>
    <property type="evidence" value="ECO:0007669"/>
    <property type="project" value="UniProtKB-KW"/>
</dbReference>
<dbReference type="SUPFAM" id="SSF52540">
    <property type="entry name" value="P-loop containing nucleoside triphosphate hydrolases"/>
    <property type="match status" value="1"/>
</dbReference>
<evidence type="ECO:0000256" key="1">
    <source>
        <dbReference type="ARBA" id="ARBA00005417"/>
    </source>
</evidence>
<dbReference type="Proteomes" id="UP000052232">
    <property type="component" value="Unassembled WGS sequence"/>
</dbReference>
<keyword evidence="4 7" id="KW-0067">ATP-binding</keyword>
<dbReference type="PANTHER" id="PTHR43820">
    <property type="entry name" value="HIGH-AFFINITY BRANCHED-CHAIN AMINO ACID TRANSPORT ATP-BINDING PROTEIN LIVF"/>
    <property type="match status" value="1"/>
</dbReference>
<evidence type="ECO:0000256" key="2">
    <source>
        <dbReference type="ARBA" id="ARBA00022448"/>
    </source>
</evidence>
<dbReference type="PANTHER" id="PTHR43820:SF5">
    <property type="entry name" value="HIGH-AFFINITY BRANCHED-CHAIN AMINO ACID TRANSPORT ATP-BINDING PROTEIN"/>
    <property type="match status" value="1"/>
</dbReference>
<organism evidence="7 8">
    <name type="scientific">Sphingobium cupriresistens LL01</name>
    <dbReference type="NCBI Taxonomy" id="1420583"/>
    <lineage>
        <taxon>Bacteria</taxon>
        <taxon>Pseudomonadati</taxon>
        <taxon>Pseudomonadota</taxon>
        <taxon>Alphaproteobacteria</taxon>
        <taxon>Sphingomonadales</taxon>
        <taxon>Sphingomonadaceae</taxon>
        <taxon>Sphingobium</taxon>
    </lineage>
</organism>
<dbReference type="PATRIC" id="fig|1420583.3.peg.863"/>
<keyword evidence="2" id="KW-0813">Transport</keyword>
<dbReference type="EMBL" id="JACT01000001">
    <property type="protein sequence ID" value="KMS57445.1"/>
    <property type="molecule type" value="Genomic_DNA"/>
</dbReference>
<accession>A0A0J8ASZ6</accession>
<evidence type="ECO:0000313" key="8">
    <source>
        <dbReference type="Proteomes" id="UP000052232"/>
    </source>
</evidence>
<dbReference type="GO" id="GO:0015658">
    <property type="term" value="F:branched-chain amino acid transmembrane transporter activity"/>
    <property type="evidence" value="ECO:0007669"/>
    <property type="project" value="TreeGrafter"/>
</dbReference>
<keyword evidence="3" id="KW-0547">Nucleotide-binding</keyword>
<name>A0A0J8ASZ6_9SPHN</name>
<keyword evidence="8" id="KW-1185">Reference proteome</keyword>